<feature type="domain" description="Glycosyltransferase 2-like" evidence="4">
    <location>
        <begin position="3"/>
        <end position="83"/>
    </location>
</feature>
<keyword evidence="2" id="KW-0328">Glycosyltransferase</keyword>
<sequence>MEKNNRIHLIIRKGKEGLGTAYCTGFKYALQNNYDLIIQIDADLSHNPADIIRLIEKAKTHDLVIGSRYITGVNVINWPMRRLLLSYCANWYARTLTRVPI</sequence>
<accession>A0A382MCI0</accession>
<comment type="similarity">
    <text evidence="1">Belongs to the glycosyltransferase 2 family.</text>
</comment>
<dbReference type="GO" id="GO:0016020">
    <property type="term" value="C:membrane"/>
    <property type="evidence" value="ECO:0007669"/>
    <property type="project" value="GOC"/>
</dbReference>
<dbReference type="Gene3D" id="3.90.550.10">
    <property type="entry name" value="Spore Coat Polysaccharide Biosynthesis Protein SpsA, Chain A"/>
    <property type="match status" value="1"/>
</dbReference>
<dbReference type="PANTHER" id="PTHR43398:SF1">
    <property type="entry name" value="DOLICHOL-PHOSPHATE MANNOSYLTRANSFERASE SUBUNIT 1"/>
    <property type="match status" value="1"/>
</dbReference>
<name>A0A382MCI0_9ZZZZ</name>
<dbReference type="AlphaFoldDB" id="A0A382MCI0"/>
<dbReference type="InterPro" id="IPR001173">
    <property type="entry name" value="Glyco_trans_2-like"/>
</dbReference>
<dbReference type="Pfam" id="PF00535">
    <property type="entry name" value="Glycos_transf_2"/>
    <property type="match status" value="1"/>
</dbReference>
<evidence type="ECO:0000313" key="5">
    <source>
        <dbReference type="EMBL" id="SVC46248.1"/>
    </source>
</evidence>
<feature type="non-terminal residue" evidence="5">
    <location>
        <position position="101"/>
    </location>
</feature>
<evidence type="ECO:0000256" key="3">
    <source>
        <dbReference type="ARBA" id="ARBA00022679"/>
    </source>
</evidence>
<dbReference type="GO" id="GO:0004582">
    <property type="term" value="F:dolichyl-phosphate beta-D-mannosyltransferase activity"/>
    <property type="evidence" value="ECO:0007669"/>
    <property type="project" value="InterPro"/>
</dbReference>
<organism evidence="5">
    <name type="scientific">marine metagenome</name>
    <dbReference type="NCBI Taxonomy" id="408172"/>
    <lineage>
        <taxon>unclassified sequences</taxon>
        <taxon>metagenomes</taxon>
        <taxon>ecological metagenomes</taxon>
    </lineage>
</organism>
<dbReference type="InterPro" id="IPR039528">
    <property type="entry name" value="DPM1-like"/>
</dbReference>
<evidence type="ECO:0000259" key="4">
    <source>
        <dbReference type="Pfam" id="PF00535"/>
    </source>
</evidence>
<dbReference type="GO" id="GO:0009247">
    <property type="term" value="P:glycolipid biosynthetic process"/>
    <property type="evidence" value="ECO:0007669"/>
    <property type="project" value="TreeGrafter"/>
</dbReference>
<proteinExistence type="inferred from homology"/>
<evidence type="ECO:0000256" key="1">
    <source>
        <dbReference type="ARBA" id="ARBA00006739"/>
    </source>
</evidence>
<keyword evidence="3" id="KW-0808">Transferase</keyword>
<gene>
    <name evidence="5" type="ORF">METZ01_LOCUS299102</name>
</gene>
<reference evidence="5" key="1">
    <citation type="submission" date="2018-05" db="EMBL/GenBank/DDBJ databases">
        <authorList>
            <person name="Lanie J.A."/>
            <person name="Ng W.-L."/>
            <person name="Kazmierczak K.M."/>
            <person name="Andrzejewski T.M."/>
            <person name="Davidsen T.M."/>
            <person name="Wayne K.J."/>
            <person name="Tettelin H."/>
            <person name="Glass J.I."/>
            <person name="Rusch D."/>
            <person name="Podicherti R."/>
            <person name="Tsui H.-C.T."/>
            <person name="Winkler M.E."/>
        </authorList>
    </citation>
    <scope>NUCLEOTIDE SEQUENCE</scope>
</reference>
<evidence type="ECO:0000256" key="2">
    <source>
        <dbReference type="ARBA" id="ARBA00022676"/>
    </source>
</evidence>
<dbReference type="EMBL" id="UINC01092561">
    <property type="protein sequence ID" value="SVC46248.1"/>
    <property type="molecule type" value="Genomic_DNA"/>
</dbReference>
<protein>
    <recommendedName>
        <fullName evidence="4">Glycosyltransferase 2-like domain-containing protein</fullName>
    </recommendedName>
</protein>
<dbReference type="PANTHER" id="PTHR43398">
    <property type="entry name" value="DOLICHOL-PHOSPHATE MANNOSYLTRANSFERASE SUBUNIT 1"/>
    <property type="match status" value="1"/>
</dbReference>
<dbReference type="SUPFAM" id="SSF53448">
    <property type="entry name" value="Nucleotide-diphospho-sugar transferases"/>
    <property type="match status" value="1"/>
</dbReference>
<dbReference type="InterPro" id="IPR029044">
    <property type="entry name" value="Nucleotide-diphossugar_trans"/>
</dbReference>